<proteinExistence type="predicted"/>
<protein>
    <submittedName>
        <fullName evidence="2">Trehalose corynomycolyl transferase</fullName>
    </submittedName>
</protein>
<dbReference type="InterPro" id="IPR050583">
    <property type="entry name" value="Mycobacterial_A85_antigen"/>
</dbReference>
<comment type="caution">
    <text evidence="2">The sequence shown here is derived from an EMBL/GenBank/DDBJ whole genome shotgun (WGS) entry which is preliminary data.</text>
</comment>
<name>A0A3D4SYC5_9CORY</name>
<dbReference type="STRING" id="863239.GCA_000213935_01416"/>
<keyword evidence="2" id="KW-0808">Transferase</keyword>
<dbReference type="Gene3D" id="3.40.50.1820">
    <property type="entry name" value="alpha/beta hydrolase"/>
    <property type="match status" value="1"/>
</dbReference>
<feature type="region of interest" description="Disordered" evidence="1">
    <location>
        <begin position="1"/>
        <end position="38"/>
    </location>
</feature>
<accession>A0A3D4SYC5</accession>
<evidence type="ECO:0000313" key="3">
    <source>
        <dbReference type="Proteomes" id="UP000261739"/>
    </source>
</evidence>
<sequence>MDADTRADDAQGTTPRAETGNIAPPAGSRDADLDPGPAPERQVLAEEINPDVPGLPDGVEVTRIEWMESRWARVSITSPAMNGEVQKVQIHLARDWYSSPDRTFPSIWMLGGMWGSDKENGWSYKTDAVDFFADKNVNLVLPVGGSGSFYSDWEQPDNGKYYRWETFLTEELPPVLAQWRTEEDHRAIVGLSMGGTSAFNLAARHPDMFDSVGSFSGYLDTTSPGMPLVLGNTMKGAGFDATRMWGPYYSKNWREHDPKLSVRKLKGKLLYVSSGTGFPGNNDKPDALPNEKEMVARMSSQTFANAAALSGVDVHTVWRPDGTHSWPYWEYEIKQMWPLIAEKWGIPTEDTAADCVVEGKFKEAVDRDRRRDLGDCITNVYDGPRGGKIQDFRDGRIFLAPGQDTAYAQWGRTGALYSSMGGPDSWLGYPLREEGRLENGAWVRYEGGRIHHTSTYGTFAVKSDVVSAWGRKDYEHGLGYPTSAETEVPGGGARQNFENGVIFRSSDGTVASVEGEIGERYLTELGGPEGSLGYPTNDQRSDLADGGSFSRFDRGLIYNSPST</sequence>
<dbReference type="InterPro" id="IPR029058">
    <property type="entry name" value="AB_hydrolase_fold"/>
</dbReference>
<reference evidence="2 3" key="1">
    <citation type="journal article" date="2018" name="Nat. Biotechnol.">
        <title>A standardized bacterial taxonomy based on genome phylogeny substantially revises the tree of life.</title>
        <authorList>
            <person name="Parks D.H."/>
            <person name="Chuvochina M."/>
            <person name="Waite D.W."/>
            <person name="Rinke C."/>
            <person name="Skarshewski A."/>
            <person name="Chaumeil P.A."/>
            <person name="Hugenholtz P."/>
        </authorList>
    </citation>
    <scope>NUCLEOTIDE SEQUENCE [LARGE SCALE GENOMIC DNA]</scope>
    <source>
        <strain evidence="2">UBA11247</strain>
    </source>
</reference>
<dbReference type="AlphaFoldDB" id="A0A3D4SYC5"/>
<evidence type="ECO:0000256" key="1">
    <source>
        <dbReference type="SAM" id="MobiDB-lite"/>
    </source>
</evidence>
<dbReference type="InterPro" id="IPR000801">
    <property type="entry name" value="Esterase-like"/>
</dbReference>
<feature type="region of interest" description="Disordered" evidence="1">
    <location>
        <begin position="524"/>
        <end position="548"/>
    </location>
</feature>
<dbReference type="InterPro" id="IPR013207">
    <property type="entry name" value="LGFP"/>
</dbReference>
<evidence type="ECO:0000313" key="2">
    <source>
        <dbReference type="EMBL" id="HCT14001.1"/>
    </source>
</evidence>
<dbReference type="SUPFAM" id="SSF53474">
    <property type="entry name" value="alpha/beta-Hydrolases"/>
    <property type="match status" value="1"/>
</dbReference>
<dbReference type="PANTHER" id="PTHR48098">
    <property type="entry name" value="ENTEROCHELIN ESTERASE-RELATED"/>
    <property type="match status" value="1"/>
</dbReference>
<dbReference type="Pfam" id="PF00756">
    <property type="entry name" value="Esterase"/>
    <property type="match status" value="1"/>
</dbReference>
<gene>
    <name evidence="2" type="ORF">DIW82_04175</name>
</gene>
<organism evidence="2 3">
    <name type="scientific">Corynebacterium nuruki</name>
    <dbReference type="NCBI Taxonomy" id="1032851"/>
    <lineage>
        <taxon>Bacteria</taxon>
        <taxon>Bacillati</taxon>
        <taxon>Actinomycetota</taxon>
        <taxon>Actinomycetes</taxon>
        <taxon>Mycobacteriales</taxon>
        <taxon>Corynebacteriaceae</taxon>
        <taxon>Corynebacterium</taxon>
    </lineage>
</organism>
<dbReference type="GO" id="GO:0016747">
    <property type="term" value="F:acyltransferase activity, transferring groups other than amino-acyl groups"/>
    <property type="evidence" value="ECO:0007669"/>
    <property type="project" value="TreeGrafter"/>
</dbReference>
<dbReference type="Pfam" id="PF08310">
    <property type="entry name" value="LGFP"/>
    <property type="match status" value="4"/>
</dbReference>
<dbReference type="PANTHER" id="PTHR48098:SF1">
    <property type="entry name" value="DIACYLGLYCEROL ACYLTRANSFERASE_MYCOLYLTRANSFERASE AG85A"/>
    <property type="match status" value="1"/>
</dbReference>
<dbReference type="EMBL" id="DQID01000117">
    <property type="protein sequence ID" value="HCT14001.1"/>
    <property type="molecule type" value="Genomic_DNA"/>
</dbReference>
<feature type="non-terminal residue" evidence="2">
    <location>
        <position position="563"/>
    </location>
</feature>
<dbReference type="Proteomes" id="UP000261739">
    <property type="component" value="Unassembled WGS sequence"/>
</dbReference>